<sequence>MDGAGVDQLSDGELLMLGKEDLIRRLRRLESRNIDLMLEHGNMVMDVNRSLQVHLHEIRSLKEVNQKLQDDNRELRELCCFLDDDRQKGKRVSREWQRFGLYTASVLCKDVGLYLQKMGELEASQGVLWTENMELKEIVLMLDEERNGACSRSSIDSQSSLSNRNSSVPVRDCVFIITLNSSCNDLLLICRKTID</sequence>
<name>A0A8C4HA96_DICLA</name>
<keyword evidence="5" id="KW-0217">Developmental protein</keyword>
<evidence type="ECO:0000256" key="8">
    <source>
        <dbReference type="SAM" id="Coils"/>
    </source>
</evidence>
<evidence type="ECO:0000256" key="2">
    <source>
        <dbReference type="ARBA" id="ARBA00004536"/>
    </source>
</evidence>
<dbReference type="Proteomes" id="UP000694389">
    <property type="component" value="Unassembled WGS sequence"/>
</dbReference>
<dbReference type="InterPro" id="IPR019359">
    <property type="entry name" value="CCDC85"/>
</dbReference>
<comment type="similarity">
    <text evidence="3">Belongs to the CCDC85 family.</text>
</comment>
<evidence type="ECO:0000256" key="5">
    <source>
        <dbReference type="ARBA" id="ARBA00022473"/>
    </source>
</evidence>
<reference evidence="9" key="2">
    <citation type="submission" date="2025-09" db="UniProtKB">
        <authorList>
            <consortium name="Ensembl"/>
        </authorList>
    </citation>
    <scope>IDENTIFICATION</scope>
</reference>
<dbReference type="GO" id="GO:0005912">
    <property type="term" value="C:adherens junction"/>
    <property type="evidence" value="ECO:0007669"/>
    <property type="project" value="UniProtKB-SubCell"/>
</dbReference>
<protein>
    <submittedName>
        <fullName evidence="9">Coiled-coil domain containing 85C</fullName>
    </submittedName>
</protein>
<dbReference type="PANTHER" id="PTHR13546:SF14">
    <property type="entry name" value="COILED-COIL DOMAIN-CONTAINING PROTEIN 85C"/>
    <property type="match status" value="1"/>
</dbReference>
<comment type="subcellular location">
    <subcellularLocation>
        <location evidence="2">Cell junction</location>
        <location evidence="2">Adherens junction</location>
    </subcellularLocation>
    <subcellularLocation>
        <location evidence="1">Cell junction</location>
        <location evidence="1">Tight junction</location>
    </subcellularLocation>
</comment>
<keyword evidence="10" id="KW-1185">Reference proteome</keyword>
<keyword evidence="6" id="KW-0965">Cell junction</keyword>
<dbReference type="Ensembl" id="ENSDLAT00005042400.2">
    <property type="protein sequence ID" value="ENSDLAP00005039709.1"/>
    <property type="gene ID" value="ENSDLAG00005017731.2"/>
</dbReference>
<evidence type="ECO:0000256" key="3">
    <source>
        <dbReference type="ARBA" id="ARBA00009052"/>
    </source>
</evidence>
<dbReference type="Pfam" id="PF10226">
    <property type="entry name" value="CCDC85"/>
    <property type="match status" value="1"/>
</dbReference>
<reference evidence="9" key="1">
    <citation type="submission" date="2025-08" db="UniProtKB">
        <authorList>
            <consortium name="Ensembl"/>
        </authorList>
    </citation>
    <scope>IDENTIFICATION</scope>
</reference>
<evidence type="ECO:0000313" key="9">
    <source>
        <dbReference type="Ensembl" id="ENSDLAP00005039709.1"/>
    </source>
</evidence>
<evidence type="ECO:0000256" key="6">
    <source>
        <dbReference type="ARBA" id="ARBA00022949"/>
    </source>
</evidence>
<evidence type="ECO:0000256" key="7">
    <source>
        <dbReference type="ARBA" id="ARBA00023054"/>
    </source>
</evidence>
<dbReference type="GO" id="GO:0005923">
    <property type="term" value="C:bicellular tight junction"/>
    <property type="evidence" value="ECO:0007669"/>
    <property type="project" value="UniProtKB-SubCell"/>
</dbReference>
<feature type="coiled-coil region" evidence="8">
    <location>
        <begin position="19"/>
        <end position="78"/>
    </location>
</feature>
<keyword evidence="7 8" id="KW-0175">Coiled coil</keyword>
<dbReference type="PANTHER" id="PTHR13546">
    <property type="entry name" value="RE60986P"/>
    <property type="match status" value="1"/>
</dbReference>
<accession>A0A8C4HA96</accession>
<evidence type="ECO:0000256" key="1">
    <source>
        <dbReference type="ARBA" id="ARBA00004435"/>
    </source>
</evidence>
<evidence type="ECO:0000256" key="4">
    <source>
        <dbReference type="ARBA" id="ARBA00022427"/>
    </source>
</evidence>
<evidence type="ECO:0000313" key="10">
    <source>
        <dbReference type="Proteomes" id="UP000694389"/>
    </source>
</evidence>
<dbReference type="AlphaFoldDB" id="A0A8C4HA96"/>
<keyword evidence="4" id="KW-0796">Tight junction</keyword>
<organism evidence="9 10">
    <name type="scientific">Dicentrarchus labrax</name>
    <name type="common">European seabass</name>
    <name type="synonym">Morone labrax</name>
    <dbReference type="NCBI Taxonomy" id="13489"/>
    <lineage>
        <taxon>Eukaryota</taxon>
        <taxon>Metazoa</taxon>
        <taxon>Chordata</taxon>
        <taxon>Craniata</taxon>
        <taxon>Vertebrata</taxon>
        <taxon>Euteleostomi</taxon>
        <taxon>Actinopterygii</taxon>
        <taxon>Neopterygii</taxon>
        <taxon>Teleostei</taxon>
        <taxon>Neoteleostei</taxon>
        <taxon>Acanthomorphata</taxon>
        <taxon>Eupercaria</taxon>
        <taxon>Moronidae</taxon>
        <taxon>Dicentrarchus</taxon>
    </lineage>
</organism>
<proteinExistence type="inferred from homology"/>
<dbReference type="GeneTree" id="ENSGT00940000159071"/>